<sequence length="307" mass="33396">MDNSIKYTPVAVPICGNGGNNGADDVSALEDRFVTDAGTPTPVARPFLEVVAPATLPEGYTFEAEANGHTFNVTVPMGGVEEGQRFSVPFTPGINSGVAGVAIPRVSVPVGQWKDGLCDCFRFGFFHPHFWNACYCPLVLAGQIMHRLRLTWLGNEGSIAETASNSCTLLSITVVYFVLYVILFLVSFAFIDVDENGNVLSVSSGAVTLAHLRSWLAIIFRVFILITVARTRWRIRSKYSIPEKNCRGCEDCCCAFWCTCCTLSQMARHTADYETYAARCCSETGLSSTTLLNGSETELPVNTPSIV</sequence>
<dbReference type="NCBIfam" id="TIGR01571">
    <property type="entry name" value="A_thal_Cys_rich"/>
    <property type="match status" value="1"/>
</dbReference>
<keyword evidence="1" id="KW-1133">Transmembrane helix</keyword>
<keyword evidence="1" id="KW-0472">Membrane</keyword>
<dbReference type="EMBL" id="JALLBG020000314">
    <property type="protein sequence ID" value="KAL3756088.1"/>
    <property type="molecule type" value="Genomic_DNA"/>
</dbReference>
<dbReference type="Proteomes" id="UP001530293">
    <property type="component" value="Unassembled WGS sequence"/>
</dbReference>
<keyword evidence="3" id="KW-1185">Reference proteome</keyword>
<name>A0ABD3LX96_9STRA</name>
<keyword evidence="1" id="KW-0812">Transmembrane</keyword>
<protein>
    <submittedName>
        <fullName evidence="2">Uncharacterized protein</fullName>
    </submittedName>
</protein>
<comment type="caution">
    <text evidence="2">The sequence shown here is derived from an EMBL/GenBank/DDBJ whole genome shotgun (WGS) entry which is preliminary data.</text>
</comment>
<evidence type="ECO:0000313" key="2">
    <source>
        <dbReference type="EMBL" id="KAL3756088.1"/>
    </source>
</evidence>
<proteinExistence type="predicted"/>
<organism evidence="2 3">
    <name type="scientific">Discostella pseudostelligera</name>
    <dbReference type="NCBI Taxonomy" id="259834"/>
    <lineage>
        <taxon>Eukaryota</taxon>
        <taxon>Sar</taxon>
        <taxon>Stramenopiles</taxon>
        <taxon>Ochrophyta</taxon>
        <taxon>Bacillariophyta</taxon>
        <taxon>Coscinodiscophyceae</taxon>
        <taxon>Thalassiosirophycidae</taxon>
        <taxon>Stephanodiscales</taxon>
        <taxon>Stephanodiscaceae</taxon>
        <taxon>Discostella</taxon>
    </lineage>
</organism>
<dbReference type="AlphaFoldDB" id="A0ABD3LX96"/>
<feature type="transmembrane region" description="Helical" evidence="1">
    <location>
        <begin position="169"/>
        <end position="191"/>
    </location>
</feature>
<evidence type="ECO:0000256" key="1">
    <source>
        <dbReference type="SAM" id="Phobius"/>
    </source>
</evidence>
<dbReference type="Pfam" id="PF04749">
    <property type="entry name" value="PLAC8"/>
    <property type="match status" value="1"/>
</dbReference>
<evidence type="ECO:0000313" key="3">
    <source>
        <dbReference type="Proteomes" id="UP001530293"/>
    </source>
</evidence>
<feature type="transmembrane region" description="Helical" evidence="1">
    <location>
        <begin position="211"/>
        <end position="229"/>
    </location>
</feature>
<gene>
    <name evidence="2" type="ORF">ACHAWU_009390</name>
</gene>
<accession>A0ABD3LX96</accession>
<reference evidence="2 3" key="1">
    <citation type="submission" date="2024-10" db="EMBL/GenBank/DDBJ databases">
        <title>Updated reference genomes for cyclostephanoid diatoms.</title>
        <authorList>
            <person name="Roberts W.R."/>
            <person name="Alverson A.J."/>
        </authorList>
    </citation>
    <scope>NUCLEOTIDE SEQUENCE [LARGE SCALE GENOMIC DNA]</scope>
    <source>
        <strain evidence="2 3">AJA232-27</strain>
    </source>
</reference>
<dbReference type="InterPro" id="IPR006461">
    <property type="entry name" value="PLAC_motif_containing"/>
</dbReference>
<dbReference type="PANTHER" id="PTHR15907">
    <property type="entry name" value="DUF614 FAMILY PROTEIN-RELATED"/>
    <property type="match status" value="1"/>
</dbReference>